<name>A0A1X6MQA5_9APHY</name>
<evidence type="ECO:0000259" key="3">
    <source>
        <dbReference type="Pfam" id="PF05368"/>
    </source>
</evidence>
<dbReference type="STRING" id="670580.A0A1X6MQA5"/>
<keyword evidence="1" id="KW-0521">NADP</keyword>
<sequence length="324" mass="36316">MTSTKPLVFVIGATGRTGGSIVDALIKSSKFRVTALIRPSSALKPEVEQLRARDVEIRLGDISDPHDKLKAVLSGVDVLISAVVARQITAQKGILSAAKDAGVKRVIPCEFGTPGARGIQVLHDEKLDIRDFIRALGIGHTFIDVGWWMQLIPPYPTSSEESDSLYISVSREFYAKGDKKNLYTNMEHIGTYVARIIDDDRTLNQYVVIWEDERTLEEVKTLSEKASGEEDVLRAKRLVVDADELQRRVKEGKEEILRSPSIAAAVRWYWSEYQISMHVLGENSRENIKVLGALDAQELYPDIVPQKFEDFVKTFYQALPPPAY</sequence>
<dbReference type="PANTHER" id="PTHR47706:SF9">
    <property type="entry name" value="NMRA-LIKE DOMAIN-CONTAINING PROTEIN-RELATED"/>
    <property type="match status" value="1"/>
</dbReference>
<dbReference type="GO" id="GO:0016491">
    <property type="term" value="F:oxidoreductase activity"/>
    <property type="evidence" value="ECO:0007669"/>
    <property type="project" value="UniProtKB-KW"/>
</dbReference>
<dbReference type="GeneID" id="36322831"/>
<protein>
    <recommendedName>
        <fullName evidence="3">NmrA-like domain-containing protein</fullName>
    </recommendedName>
</protein>
<proteinExistence type="predicted"/>
<evidence type="ECO:0000256" key="1">
    <source>
        <dbReference type="ARBA" id="ARBA00022857"/>
    </source>
</evidence>
<dbReference type="SUPFAM" id="SSF51735">
    <property type="entry name" value="NAD(P)-binding Rossmann-fold domains"/>
    <property type="match status" value="1"/>
</dbReference>
<dbReference type="Gene3D" id="3.40.50.720">
    <property type="entry name" value="NAD(P)-binding Rossmann-like Domain"/>
    <property type="match status" value="1"/>
</dbReference>
<dbReference type="OrthoDB" id="2798875at2759"/>
<feature type="domain" description="NmrA-like" evidence="3">
    <location>
        <begin position="5"/>
        <end position="230"/>
    </location>
</feature>
<dbReference type="EMBL" id="KZ110604">
    <property type="protein sequence ID" value="OSX58470.1"/>
    <property type="molecule type" value="Genomic_DNA"/>
</dbReference>
<dbReference type="Pfam" id="PF05368">
    <property type="entry name" value="NmrA"/>
    <property type="match status" value="1"/>
</dbReference>
<dbReference type="Proteomes" id="UP000194127">
    <property type="component" value="Unassembled WGS sequence"/>
</dbReference>
<reference evidence="4 5" key="1">
    <citation type="submission" date="2017-04" db="EMBL/GenBank/DDBJ databases">
        <title>Genome Sequence of the Model Brown-Rot Fungus Postia placenta SB12.</title>
        <authorList>
            <consortium name="DOE Joint Genome Institute"/>
            <person name="Gaskell J."/>
            <person name="Kersten P."/>
            <person name="Larrondo L.F."/>
            <person name="Canessa P."/>
            <person name="Martinez D."/>
            <person name="Hibbett D."/>
            <person name="Schmoll M."/>
            <person name="Kubicek C.P."/>
            <person name="Martinez A.T."/>
            <person name="Yadav J."/>
            <person name="Master E."/>
            <person name="Magnuson J.K."/>
            <person name="James T."/>
            <person name="Yaver D."/>
            <person name="Berka R."/>
            <person name="Labutti K."/>
            <person name="Lipzen A."/>
            <person name="Aerts A."/>
            <person name="Barry K."/>
            <person name="Henrissat B."/>
            <person name="Blanchette R."/>
            <person name="Grigoriev I."/>
            <person name="Cullen D."/>
        </authorList>
    </citation>
    <scope>NUCLEOTIDE SEQUENCE [LARGE SCALE GENOMIC DNA]</scope>
    <source>
        <strain evidence="4 5">MAD-698-R-SB12</strain>
    </source>
</reference>
<keyword evidence="2" id="KW-0560">Oxidoreductase</keyword>
<dbReference type="AlphaFoldDB" id="A0A1X6MQA5"/>
<dbReference type="InterPro" id="IPR008030">
    <property type="entry name" value="NmrA-like"/>
</dbReference>
<dbReference type="Gene3D" id="3.90.25.10">
    <property type="entry name" value="UDP-galactose 4-epimerase, domain 1"/>
    <property type="match status" value="1"/>
</dbReference>
<dbReference type="PANTHER" id="PTHR47706">
    <property type="entry name" value="NMRA-LIKE FAMILY PROTEIN"/>
    <property type="match status" value="1"/>
</dbReference>
<dbReference type="RefSeq" id="XP_024335264.1">
    <property type="nucleotide sequence ID" value="XM_024477881.1"/>
</dbReference>
<evidence type="ECO:0000313" key="5">
    <source>
        <dbReference type="Proteomes" id="UP000194127"/>
    </source>
</evidence>
<dbReference type="InterPro" id="IPR051609">
    <property type="entry name" value="NmrA/Isoflavone_reductase-like"/>
</dbReference>
<dbReference type="InterPro" id="IPR036291">
    <property type="entry name" value="NAD(P)-bd_dom_sf"/>
</dbReference>
<evidence type="ECO:0000313" key="4">
    <source>
        <dbReference type="EMBL" id="OSX58470.1"/>
    </source>
</evidence>
<evidence type="ECO:0000256" key="2">
    <source>
        <dbReference type="ARBA" id="ARBA00023002"/>
    </source>
</evidence>
<organism evidence="4 5">
    <name type="scientific">Postia placenta MAD-698-R-SB12</name>
    <dbReference type="NCBI Taxonomy" id="670580"/>
    <lineage>
        <taxon>Eukaryota</taxon>
        <taxon>Fungi</taxon>
        <taxon>Dikarya</taxon>
        <taxon>Basidiomycota</taxon>
        <taxon>Agaricomycotina</taxon>
        <taxon>Agaricomycetes</taxon>
        <taxon>Polyporales</taxon>
        <taxon>Adustoporiaceae</taxon>
        <taxon>Rhodonia</taxon>
    </lineage>
</organism>
<keyword evidence="5" id="KW-1185">Reference proteome</keyword>
<gene>
    <name evidence="4" type="ORF">POSPLADRAFT_1041294</name>
</gene>
<accession>A0A1X6MQA5</accession>